<keyword evidence="3" id="KW-1185">Reference proteome</keyword>
<organism evidence="2 3">
    <name type="scientific">Saccharomonospora viridis (strain ATCC 15386 / DSM 43017 / JCM 3036 / CCUG 5913 / NBRC 12207 / NCIMB 9602 / P101)</name>
    <name type="common">Thermoactinomyces viridis</name>
    <dbReference type="NCBI Taxonomy" id="471857"/>
    <lineage>
        <taxon>Bacteria</taxon>
        <taxon>Bacillati</taxon>
        <taxon>Actinomycetota</taxon>
        <taxon>Actinomycetes</taxon>
        <taxon>Pseudonocardiales</taxon>
        <taxon>Pseudonocardiaceae</taxon>
        <taxon>Saccharomonospora</taxon>
    </lineage>
</organism>
<protein>
    <recommendedName>
        <fullName evidence="4">Proteins of 100 residues with WXG</fullName>
    </recommendedName>
</protein>
<dbReference type="Gene3D" id="1.10.287.1060">
    <property type="entry name" value="ESAT-6-like"/>
    <property type="match status" value="1"/>
</dbReference>
<dbReference type="AlphaFoldDB" id="C7MTZ6"/>
<dbReference type="Proteomes" id="UP000000841">
    <property type="component" value="Chromosome"/>
</dbReference>
<dbReference type="SUPFAM" id="SSF140453">
    <property type="entry name" value="EsxAB dimer-like"/>
    <property type="match status" value="1"/>
</dbReference>
<evidence type="ECO:0000313" key="2">
    <source>
        <dbReference type="EMBL" id="ACU95524.1"/>
    </source>
</evidence>
<feature type="compositionally biased region" description="Low complexity" evidence="1">
    <location>
        <begin position="664"/>
        <end position="679"/>
    </location>
</feature>
<dbReference type="EMBL" id="CP001683">
    <property type="protein sequence ID" value="ACU95524.1"/>
    <property type="molecule type" value="Genomic_DNA"/>
</dbReference>
<feature type="compositionally biased region" description="Pro residues" evidence="1">
    <location>
        <begin position="689"/>
        <end position="704"/>
    </location>
</feature>
<reference evidence="2 3" key="1">
    <citation type="journal article" date="2009" name="Stand. Genomic Sci.">
        <title>Complete genome sequence of Saccharomonospora viridis type strain (P101).</title>
        <authorList>
            <person name="Pati A."/>
            <person name="Sikorski J."/>
            <person name="Nolan M."/>
            <person name="Lapidus A."/>
            <person name="Copeland A."/>
            <person name="Glavina Del Rio T."/>
            <person name="Lucas S."/>
            <person name="Chen F."/>
            <person name="Tice H."/>
            <person name="Pitluck S."/>
            <person name="Cheng J.F."/>
            <person name="Chertkov O."/>
            <person name="Brettin T."/>
            <person name="Han C."/>
            <person name="Detter J.C."/>
            <person name="Kuske C."/>
            <person name="Bruce D."/>
            <person name="Goodwin L."/>
            <person name="Chain P."/>
            <person name="D'haeseleer P."/>
            <person name="Chen A."/>
            <person name="Palaniappan K."/>
            <person name="Ivanova N."/>
            <person name="Mavromatis K."/>
            <person name="Mikhailova N."/>
            <person name="Rohde M."/>
            <person name="Tindall B.J."/>
            <person name="Goker M."/>
            <person name="Bristow J."/>
            <person name="Eisen J.A."/>
            <person name="Markowitz V."/>
            <person name="Hugenholtz P."/>
            <person name="Kyrpides N.C."/>
            <person name="Klenk H.P."/>
        </authorList>
    </citation>
    <scope>NUCLEOTIDE SEQUENCE [LARGE SCALE GENOMIC DNA]</scope>
    <source>
        <strain evidence="3">ATCC 15386 / DSM 43017 / JCM 3036 / NBRC 12207 / P101</strain>
    </source>
</reference>
<dbReference type="STRING" id="471857.Svir_04480"/>
<evidence type="ECO:0000256" key="1">
    <source>
        <dbReference type="SAM" id="MobiDB-lite"/>
    </source>
</evidence>
<dbReference type="HOGENOM" id="CLU_017036_0_0_11"/>
<proteinExistence type="predicted"/>
<name>C7MTZ6_SACVD</name>
<feature type="region of interest" description="Disordered" evidence="1">
    <location>
        <begin position="367"/>
        <end position="726"/>
    </location>
</feature>
<gene>
    <name evidence="2" type="ordered locus">Svir_04480</name>
</gene>
<feature type="compositionally biased region" description="Basic and acidic residues" evidence="1">
    <location>
        <begin position="530"/>
        <end position="557"/>
    </location>
</feature>
<sequence length="726" mass="79644">MSERTWEETKEILDDPYVSAETKQTVLGAYARSGDGNEAAEEYYEKYGVNPRWDLFGPPRFIDDDKIYEEAKAEAEREGYRERQVSDRLEENSAALAEAQAPGSSGGVQNSDELFDLGETALEVFKQFVPVDDEAPGDCKHIDGPIIFDSDIVERFDEQRDIDFQKFLEQAQKLRDAHATLQELHDTTESNLNSLYKDWTGPAANASYQKYSEDIAPNSDELLEYLKGGAEVIEAAVQTVYEVCKSKIEQIDDLYTPTVGAAVPDMARKVMKIARGEVEDQSQILEIAAWVDAETGSNIESTIRADDCGLNDGNKEMTVDQCREWVQTSWNPDLYDHLCKSFTAVCDDTKEQVDSAWEELNDYFKDYTSEFPEGGDLGLADPSQDGLQDPGSQNPGSDGGTSPSGGGSTPSAPSIPEPEILGQDQGKNPVTGDELEVDPETGEPYPIDPETGEAVTDVGDDRDTLTVEKGDRTFEMTEPDEDGEMEISVDDGSGEPKEYKLDFGDGENDEGGQSESGDFGPTGAGGGAEEEVHRPGEDGKIHIEDGDLKITAERPEGPDGPTRVTVDDGTPPPTTYTSERRRTRNPVPRVGPVWGQAREVARTGEVPEPCPLRARTRSKTTRKPTPTRASRQSDPAEAWVAPRLRAVGRSPTAVPWPEAPAGPPVKAAVEEQPAAQPAQTRKFSRAVAPPEPAPEAPKPPPPPRPVRRRREEVFDDEDFSNNSWMQ</sequence>
<evidence type="ECO:0000313" key="3">
    <source>
        <dbReference type="Proteomes" id="UP000000841"/>
    </source>
</evidence>
<feature type="compositionally biased region" description="Acidic residues" evidence="1">
    <location>
        <begin position="477"/>
        <end position="493"/>
    </location>
</feature>
<feature type="compositionally biased region" description="Basic and acidic residues" evidence="1">
    <location>
        <begin position="494"/>
        <end position="503"/>
    </location>
</feature>
<dbReference type="InterPro" id="IPR036689">
    <property type="entry name" value="ESAT-6-like_sf"/>
</dbReference>
<feature type="compositionally biased region" description="Gly residues" evidence="1">
    <location>
        <begin position="397"/>
        <end position="408"/>
    </location>
</feature>
<evidence type="ECO:0008006" key="4">
    <source>
        <dbReference type="Google" id="ProtNLM"/>
    </source>
</evidence>
<dbReference type="RefSeq" id="WP_012795953.1">
    <property type="nucleotide sequence ID" value="NC_013159.1"/>
</dbReference>
<accession>C7MTZ6</accession>
<dbReference type="KEGG" id="svi:Svir_04480"/>
<dbReference type="eggNOG" id="COG3266">
    <property type="taxonomic scope" value="Bacteria"/>
</dbReference>
<feature type="compositionally biased region" description="Basic and acidic residues" evidence="1">
    <location>
        <begin position="459"/>
        <end position="475"/>
    </location>
</feature>